<sequence length="57" mass="6654">MRDQYSIRFCNCYFGEKVIEFEVVNDRAKISLEKAPWTSAQLPTGLALWMCSWVFAC</sequence>
<evidence type="ECO:0000313" key="2">
    <source>
        <dbReference type="Proteomes" id="UP000315295"/>
    </source>
</evidence>
<evidence type="ECO:0000313" key="1">
    <source>
        <dbReference type="EMBL" id="TQD94415.1"/>
    </source>
</evidence>
<dbReference type="EMBL" id="VIEB01000343">
    <property type="protein sequence ID" value="TQD94415.1"/>
    <property type="molecule type" value="Genomic_DNA"/>
</dbReference>
<protein>
    <submittedName>
        <fullName evidence="1">Uncharacterized protein</fullName>
    </submittedName>
</protein>
<dbReference type="AlphaFoldDB" id="A0A540M6U1"/>
<gene>
    <name evidence="1" type="ORF">C1H46_019966</name>
</gene>
<proteinExistence type="predicted"/>
<keyword evidence="2" id="KW-1185">Reference proteome</keyword>
<name>A0A540M6U1_MALBA</name>
<accession>A0A540M6U1</accession>
<reference evidence="1 2" key="1">
    <citation type="journal article" date="2019" name="G3 (Bethesda)">
        <title>Sequencing of a Wild Apple (Malus baccata) Genome Unravels the Differences Between Cultivated and Wild Apple Species Regarding Disease Resistance and Cold Tolerance.</title>
        <authorList>
            <person name="Chen X."/>
        </authorList>
    </citation>
    <scope>NUCLEOTIDE SEQUENCE [LARGE SCALE GENOMIC DNA]</scope>
    <source>
        <strain evidence="2">cv. Shandingzi</strain>
        <tissue evidence="1">Leaves</tissue>
    </source>
</reference>
<dbReference type="Proteomes" id="UP000315295">
    <property type="component" value="Unassembled WGS sequence"/>
</dbReference>
<organism evidence="1 2">
    <name type="scientific">Malus baccata</name>
    <name type="common">Siberian crab apple</name>
    <name type="synonym">Pyrus baccata</name>
    <dbReference type="NCBI Taxonomy" id="106549"/>
    <lineage>
        <taxon>Eukaryota</taxon>
        <taxon>Viridiplantae</taxon>
        <taxon>Streptophyta</taxon>
        <taxon>Embryophyta</taxon>
        <taxon>Tracheophyta</taxon>
        <taxon>Spermatophyta</taxon>
        <taxon>Magnoliopsida</taxon>
        <taxon>eudicotyledons</taxon>
        <taxon>Gunneridae</taxon>
        <taxon>Pentapetalae</taxon>
        <taxon>rosids</taxon>
        <taxon>fabids</taxon>
        <taxon>Rosales</taxon>
        <taxon>Rosaceae</taxon>
        <taxon>Amygdaloideae</taxon>
        <taxon>Maleae</taxon>
        <taxon>Malus</taxon>
    </lineage>
</organism>
<comment type="caution">
    <text evidence="1">The sequence shown here is derived from an EMBL/GenBank/DDBJ whole genome shotgun (WGS) entry which is preliminary data.</text>
</comment>